<dbReference type="AlphaFoldDB" id="A0A2G9HBD3"/>
<dbReference type="GO" id="GO:0006952">
    <property type="term" value="P:defense response"/>
    <property type="evidence" value="ECO:0007669"/>
    <property type="project" value="InterPro"/>
</dbReference>
<evidence type="ECO:0000313" key="2">
    <source>
        <dbReference type="EMBL" id="PIN14809.1"/>
    </source>
</evidence>
<keyword evidence="3" id="KW-1185">Reference proteome</keyword>
<dbReference type="Gene3D" id="3.30.530.20">
    <property type="match status" value="1"/>
</dbReference>
<protein>
    <recommendedName>
        <fullName evidence="1">Bet v I/Major latex protein domain-containing protein</fullName>
    </recommendedName>
</protein>
<evidence type="ECO:0000259" key="1">
    <source>
        <dbReference type="SMART" id="SM01037"/>
    </source>
</evidence>
<dbReference type="PANTHER" id="PTHR31907">
    <property type="entry name" value="MLP-LIKE PROTEIN 423"/>
    <property type="match status" value="1"/>
</dbReference>
<dbReference type="Proteomes" id="UP000231279">
    <property type="component" value="Unassembled WGS sequence"/>
</dbReference>
<sequence>MTAKVRTEAVNEGEKSVTFKTIEGDVMQIYTTFITKVTVGDGYVIWTIEYEKANDTAPIPDNYTTLAAEITKGLDAYLLSQI</sequence>
<proteinExistence type="predicted"/>
<dbReference type="InterPro" id="IPR051761">
    <property type="entry name" value="MLP-like_ligand-binding"/>
</dbReference>
<dbReference type="InterPro" id="IPR023393">
    <property type="entry name" value="START-like_dom_sf"/>
</dbReference>
<dbReference type="EMBL" id="NKXS01002207">
    <property type="protein sequence ID" value="PIN14809.1"/>
    <property type="molecule type" value="Genomic_DNA"/>
</dbReference>
<reference evidence="3" key="1">
    <citation type="journal article" date="2018" name="Gigascience">
        <title>Genome assembly of the Pink Ipe (Handroanthus impetiginosus, Bignoniaceae), a highly valued, ecologically keystone Neotropical timber forest tree.</title>
        <authorList>
            <person name="Silva-Junior O.B."/>
            <person name="Grattapaglia D."/>
            <person name="Novaes E."/>
            <person name="Collevatti R.G."/>
        </authorList>
    </citation>
    <scope>NUCLEOTIDE SEQUENCE [LARGE SCALE GENOMIC DNA]</scope>
    <source>
        <strain evidence="3">cv. UFG-1</strain>
    </source>
</reference>
<evidence type="ECO:0000313" key="3">
    <source>
        <dbReference type="Proteomes" id="UP000231279"/>
    </source>
</evidence>
<accession>A0A2G9HBD3</accession>
<feature type="domain" description="Bet v I/Major latex protein" evidence="1">
    <location>
        <begin position="3"/>
        <end position="81"/>
    </location>
</feature>
<organism evidence="2 3">
    <name type="scientific">Handroanthus impetiginosus</name>
    <dbReference type="NCBI Taxonomy" id="429701"/>
    <lineage>
        <taxon>Eukaryota</taxon>
        <taxon>Viridiplantae</taxon>
        <taxon>Streptophyta</taxon>
        <taxon>Embryophyta</taxon>
        <taxon>Tracheophyta</taxon>
        <taxon>Spermatophyta</taxon>
        <taxon>Magnoliopsida</taxon>
        <taxon>eudicotyledons</taxon>
        <taxon>Gunneridae</taxon>
        <taxon>Pentapetalae</taxon>
        <taxon>asterids</taxon>
        <taxon>lamiids</taxon>
        <taxon>Lamiales</taxon>
        <taxon>Bignoniaceae</taxon>
        <taxon>Crescentiina</taxon>
        <taxon>Tabebuia alliance</taxon>
        <taxon>Handroanthus</taxon>
    </lineage>
</organism>
<dbReference type="InterPro" id="IPR000916">
    <property type="entry name" value="Bet_v_I/MLP"/>
</dbReference>
<dbReference type="SMART" id="SM01037">
    <property type="entry name" value="Bet_v_1"/>
    <property type="match status" value="1"/>
</dbReference>
<comment type="caution">
    <text evidence="2">The sequence shown here is derived from an EMBL/GenBank/DDBJ whole genome shotgun (WGS) entry which is preliminary data.</text>
</comment>
<name>A0A2G9HBD3_9LAMI</name>
<gene>
    <name evidence="2" type="ORF">CDL12_12559</name>
</gene>
<dbReference type="OrthoDB" id="1567931at2759"/>
<dbReference type="SUPFAM" id="SSF55961">
    <property type="entry name" value="Bet v1-like"/>
    <property type="match status" value="1"/>
</dbReference>
<dbReference type="Pfam" id="PF00407">
    <property type="entry name" value="Bet_v_1"/>
    <property type="match status" value="1"/>
</dbReference>